<protein>
    <submittedName>
        <fullName evidence="1">Uncharacterized protein</fullName>
    </submittedName>
</protein>
<feature type="non-terminal residue" evidence="1">
    <location>
        <position position="124"/>
    </location>
</feature>
<sequence>MIIDDGMTNQFAVRSIATISVGVPVSCTRIPGRTVIKGHTYRVGQARKMDQAKTRLPQTCARLFACLDSTVANESLKRKHSLTDWRNDHDRGGRRRVVGSLEKFAVETLDGVANKFWNETCMKL</sequence>
<comment type="caution">
    <text evidence="1">The sequence shown here is derived from an EMBL/GenBank/DDBJ whole genome shotgun (WGS) entry which is preliminary data.</text>
</comment>
<dbReference type="AlphaFoldDB" id="A0A0B2VDE4"/>
<evidence type="ECO:0000313" key="1">
    <source>
        <dbReference type="EMBL" id="KHN79489.1"/>
    </source>
</evidence>
<gene>
    <name evidence="1" type="ORF">Tcan_01134</name>
</gene>
<dbReference type="EMBL" id="JPKZ01001901">
    <property type="protein sequence ID" value="KHN79489.1"/>
    <property type="molecule type" value="Genomic_DNA"/>
</dbReference>
<keyword evidence="2" id="KW-1185">Reference proteome</keyword>
<dbReference type="Proteomes" id="UP000031036">
    <property type="component" value="Unassembled WGS sequence"/>
</dbReference>
<proteinExistence type="predicted"/>
<organism evidence="1 2">
    <name type="scientific">Toxocara canis</name>
    <name type="common">Canine roundworm</name>
    <dbReference type="NCBI Taxonomy" id="6265"/>
    <lineage>
        <taxon>Eukaryota</taxon>
        <taxon>Metazoa</taxon>
        <taxon>Ecdysozoa</taxon>
        <taxon>Nematoda</taxon>
        <taxon>Chromadorea</taxon>
        <taxon>Rhabditida</taxon>
        <taxon>Spirurina</taxon>
        <taxon>Ascaridomorpha</taxon>
        <taxon>Ascaridoidea</taxon>
        <taxon>Toxocaridae</taxon>
        <taxon>Toxocara</taxon>
    </lineage>
</organism>
<reference evidence="1 2" key="1">
    <citation type="submission" date="2014-11" db="EMBL/GenBank/DDBJ databases">
        <title>Genetic blueprint of the zoonotic pathogen Toxocara canis.</title>
        <authorList>
            <person name="Zhu X.-Q."/>
            <person name="Korhonen P.K."/>
            <person name="Cai H."/>
            <person name="Young N.D."/>
            <person name="Nejsum P."/>
            <person name="von Samson-Himmelstjerna G."/>
            <person name="Boag P.R."/>
            <person name="Tan P."/>
            <person name="Li Q."/>
            <person name="Min J."/>
            <person name="Yang Y."/>
            <person name="Wang X."/>
            <person name="Fang X."/>
            <person name="Hall R.S."/>
            <person name="Hofmann A."/>
            <person name="Sternberg P.W."/>
            <person name="Jex A.R."/>
            <person name="Gasser R.B."/>
        </authorList>
    </citation>
    <scope>NUCLEOTIDE SEQUENCE [LARGE SCALE GENOMIC DNA]</scope>
    <source>
        <strain evidence="1">PN_DK_2014</strain>
    </source>
</reference>
<evidence type="ECO:0000313" key="2">
    <source>
        <dbReference type="Proteomes" id="UP000031036"/>
    </source>
</evidence>
<accession>A0A0B2VDE4</accession>
<name>A0A0B2VDE4_TOXCA</name>